<feature type="region of interest" description="Disordered" evidence="1">
    <location>
        <begin position="214"/>
        <end position="273"/>
    </location>
</feature>
<feature type="region of interest" description="Disordered" evidence="1">
    <location>
        <begin position="51"/>
        <end position="79"/>
    </location>
</feature>
<evidence type="ECO:0008006" key="4">
    <source>
        <dbReference type="Google" id="ProtNLM"/>
    </source>
</evidence>
<evidence type="ECO:0000313" key="3">
    <source>
        <dbReference type="EMBL" id="AHE40186.1"/>
    </source>
</evidence>
<reference evidence="3" key="1">
    <citation type="submission" date="2013-09" db="EMBL/GenBank/DDBJ databases">
        <title>Complete nucleotide sequence of Streptomyces linear plasmid pFRL6.</title>
        <authorList>
            <person name="Chen Z."/>
            <person name="Fang P."/>
            <person name="Qin Z."/>
        </authorList>
    </citation>
    <scope>NUCLEOTIDE SEQUENCE</scope>
    <source>
        <plasmid evidence="3">pFRL6</plasmid>
    </source>
</reference>
<geneLocation type="plasmid" evidence="3">
    <name>pFRL6</name>
</geneLocation>
<feature type="compositionally biased region" description="Low complexity" evidence="1">
    <location>
        <begin position="252"/>
        <end position="265"/>
    </location>
</feature>
<proteinExistence type="predicted"/>
<evidence type="ECO:0000256" key="2">
    <source>
        <dbReference type="SAM" id="Phobius"/>
    </source>
</evidence>
<dbReference type="AlphaFoldDB" id="V9Z9S8"/>
<sequence>MQQDLGQIAVTVAAKKTLTWKIGIAAGVFFLAALMLMGALLPAPSAAASSCEDAGVGTGPATPVNGNTTGGASGSGTGSVHEKQIANAQAIDNVAIRLHLPGKATLIALMTAMQESSLLNQDNGDRDSVGLFQQRPSMGWGSKANIMKPAYAAESFFKGRGTNQGLVDIKNWMTRPPGDVAQAVQHSKYPSLYAGHESEVRALATEAGIDLARAGSATGTSGDKATASSGDDSTAASGDVPSQCPTNDTVPGSSTGTSSGTFTDGKNTVTLHNPRTVKEAIRWARLHSGALSTPGWYRRCLAFVANVYGWSFSGVDYAIDHYKVVPANMRHPGDRHPPPGALLYWDTGHRAGHIAVYLGNGEIASNDIVRPGYIDVVKADEIEDRWGAKYVGWTPPVFPRAG</sequence>
<organism evidence="3">
    <name type="scientific">Streptomyces sp. F12</name>
    <dbReference type="NCBI Taxonomy" id="1436084"/>
    <lineage>
        <taxon>Bacteria</taxon>
        <taxon>Bacillati</taxon>
        <taxon>Actinomycetota</taxon>
        <taxon>Actinomycetes</taxon>
        <taxon>Kitasatosporales</taxon>
        <taxon>Streptomycetaceae</taxon>
        <taxon>Streptomyces</taxon>
    </lineage>
</organism>
<accession>V9Z9S8</accession>
<keyword evidence="2" id="KW-0472">Membrane</keyword>
<feature type="compositionally biased region" description="Gly residues" evidence="1">
    <location>
        <begin position="68"/>
        <end position="77"/>
    </location>
</feature>
<protein>
    <recommendedName>
        <fullName evidence="4">Peptidase M23</fullName>
    </recommendedName>
</protein>
<dbReference type="RefSeq" id="WP_024127450.1">
    <property type="nucleotide sequence ID" value="NC_023286.1"/>
</dbReference>
<keyword evidence="2" id="KW-0812">Transmembrane</keyword>
<keyword evidence="3" id="KW-0614">Plasmid</keyword>
<gene>
    <name evidence="3" type="ORF">pFRL6_99</name>
</gene>
<keyword evidence="2" id="KW-1133">Transmembrane helix</keyword>
<name>V9Z9S8_9ACTN</name>
<feature type="compositionally biased region" description="Low complexity" evidence="1">
    <location>
        <begin position="221"/>
        <end position="239"/>
    </location>
</feature>
<evidence type="ECO:0000256" key="1">
    <source>
        <dbReference type="SAM" id="MobiDB-lite"/>
    </source>
</evidence>
<feature type="transmembrane region" description="Helical" evidence="2">
    <location>
        <begin position="20"/>
        <end position="41"/>
    </location>
</feature>
<dbReference type="EMBL" id="KF602051">
    <property type="protein sequence ID" value="AHE40186.1"/>
    <property type="molecule type" value="Genomic_DNA"/>
</dbReference>